<dbReference type="GO" id="GO:0001678">
    <property type="term" value="P:intracellular glucose homeostasis"/>
    <property type="evidence" value="ECO:0007669"/>
    <property type="project" value="InterPro"/>
</dbReference>
<dbReference type="GO" id="GO:0006096">
    <property type="term" value="P:glycolytic process"/>
    <property type="evidence" value="ECO:0007669"/>
    <property type="project" value="UniProtKB-UniPathway"/>
</dbReference>
<dbReference type="GO" id="GO:0006006">
    <property type="term" value="P:glucose metabolic process"/>
    <property type="evidence" value="ECO:0007669"/>
    <property type="project" value="TreeGrafter"/>
</dbReference>
<dbReference type="InterPro" id="IPR043129">
    <property type="entry name" value="ATPase_NBD"/>
</dbReference>
<evidence type="ECO:0000259" key="7">
    <source>
        <dbReference type="Pfam" id="PF00349"/>
    </source>
</evidence>
<comment type="similarity">
    <text evidence="1 6">Belongs to the hexokinase family.</text>
</comment>
<dbReference type="Gene3D" id="3.40.367.20">
    <property type="match status" value="1"/>
</dbReference>
<evidence type="ECO:0000256" key="6">
    <source>
        <dbReference type="RuleBase" id="RU362007"/>
    </source>
</evidence>
<dbReference type="CDD" id="cd24000">
    <property type="entry name" value="ASKHA_NBD_HK"/>
    <property type="match status" value="1"/>
</dbReference>
<dbReference type="GO" id="GO:0019158">
    <property type="term" value="F:mannokinase activity"/>
    <property type="evidence" value="ECO:0007669"/>
    <property type="project" value="TreeGrafter"/>
</dbReference>
<dbReference type="InterPro" id="IPR001312">
    <property type="entry name" value="Hexokinase"/>
</dbReference>
<dbReference type="Gene3D" id="3.30.420.40">
    <property type="match status" value="1"/>
</dbReference>
<keyword evidence="10" id="KW-1185">Reference proteome</keyword>
<accession>A0A5J5ENP4</accession>
<evidence type="ECO:0000259" key="8">
    <source>
        <dbReference type="Pfam" id="PF03727"/>
    </source>
</evidence>
<gene>
    <name evidence="9" type="ORF">FN846DRAFT_963782</name>
</gene>
<evidence type="ECO:0000256" key="2">
    <source>
        <dbReference type="ARBA" id="ARBA00022679"/>
    </source>
</evidence>
<dbReference type="EMBL" id="VXIS01000199">
    <property type="protein sequence ID" value="KAA8897425.1"/>
    <property type="molecule type" value="Genomic_DNA"/>
</dbReference>
<feature type="domain" description="Hexokinase N-terminal" evidence="7">
    <location>
        <begin position="15"/>
        <end position="204"/>
    </location>
</feature>
<name>A0A5J5ENP4_9PEZI</name>
<dbReference type="PROSITE" id="PS51748">
    <property type="entry name" value="HEXOKINASE_2"/>
    <property type="match status" value="1"/>
</dbReference>
<dbReference type="PRINTS" id="PR00475">
    <property type="entry name" value="HEXOKINASE"/>
</dbReference>
<dbReference type="GO" id="GO:0005739">
    <property type="term" value="C:mitochondrion"/>
    <property type="evidence" value="ECO:0007669"/>
    <property type="project" value="TreeGrafter"/>
</dbReference>
<keyword evidence="4 6" id="KW-0418">Kinase</keyword>
<dbReference type="GO" id="GO:0005536">
    <property type="term" value="F:D-glucose binding"/>
    <property type="evidence" value="ECO:0007669"/>
    <property type="project" value="InterPro"/>
</dbReference>
<evidence type="ECO:0000256" key="4">
    <source>
        <dbReference type="ARBA" id="ARBA00022777"/>
    </source>
</evidence>
<keyword evidence="6" id="KW-0324">Glycolysis</keyword>
<keyword evidence="2 6" id="KW-0808">Transferase</keyword>
<evidence type="ECO:0000256" key="5">
    <source>
        <dbReference type="ARBA" id="ARBA00022840"/>
    </source>
</evidence>
<keyword evidence="3 6" id="KW-0547">Nucleotide-binding</keyword>
<dbReference type="SUPFAM" id="SSF53067">
    <property type="entry name" value="Actin-like ATPase domain"/>
    <property type="match status" value="2"/>
</dbReference>
<dbReference type="UniPathway" id="UPA00109">
    <property type="reaction ID" value="UER00180"/>
</dbReference>
<organism evidence="9 10">
    <name type="scientific">Sphaerosporella brunnea</name>
    <dbReference type="NCBI Taxonomy" id="1250544"/>
    <lineage>
        <taxon>Eukaryota</taxon>
        <taxon>Fungi</taxon>
        <taxon>Dikarya</taxon>
        <taxon>Ascomycota</taxon>
        <taxon>Pezizomycotina</taxon>
        <taxon>Pezizomycetes</taxon>
        <taxon>Pezizales</taxon>
        <taxon>Pyronemataceae</taxon>
        <taxon>Sphaerosporella</taxon>
    </lineage>
</organism>
<dbReference type="Pfam" id="PF03727">
    <property type="entry name" value="Hexokinase_2"/>
    <property type="match status" value="1"/>
</dbReference>
<feature type="domain" description="Hexokinase C-terminal" evidence="8">
    <location>
        <begin position="210"/>
        <end position="439"/>
    </location>
</feature>
<dbReference type="InParanoid" id="A0A5J5ENP4"/>
<dbReference type="GO" id="GO:0006013">
    <property type="term" value="P:mannose metabolic process"/>
    <property type="evidence" value="ECO:0007669"/>
    <property type="project" value="TreeGrafter"/>
</dbReference>
<dbReference type="Pfam" id="PF00349">
    <property type="entry name" value="Hexokinase_1"/>
    <property type="match status" value="1"/>
</dbReference>
<comment type="caution">
    <text evidence="9">The sequence shown here is derived from an EMBL/GenBank/DDBJ whole genome shotgun (WGS) entry which is preliminary data.</text>
</comment>
<keyword evidence="5 6" id="KW-0067">ATP-binding</keyword>
<sequence length="451" mass="48493">MSSSQLLASLEPPSIEQLRVLSDTLLSSIKSNLRDPNGTTMLPSYIHRLPNGQERGTALGVDLGGSTLRVAVIQLSGQGGGGSGSGIVDVLVRKSWSVTDDVKQLHGSAFFDWVAEKIEVVIAKANLRGTPLRVGLTWSFPIVQTSPESGTVQKMGKGFRTHEGIEGTELRIHFENALRRKNLRHVYLASIVNDTTATLLTHAYSHPQARISLICGTGVNAAVLVPVTCLAVEKLGRRPSSWTSVARNVVVNTECSMLGAGIFPTTSADSKLDSLSDKPGFQPFEQLTSGRYLGEVVRLNLEAAGLKLVDRWSLSTEMIAQLESADIDSAAIRAFKSTFGIDLEPSEVDFVSSICRAVARRAAAYIAVMVYAFHRLQCGELEGEQIRLASVACCGAVIEKHPTLRSQCQEFLDALEGQRKITLDIAHDSGLVGAGVAVLSSLEQDKESAKL</sequence>
<dbReference type="OrthoDB" id="419537at2759"/>
<evidence type="ECO:0000256" key="1">
    <source>
        <dbReference type="ARBA" id="ARBA00009225"/>
    </source>
</evidence>
<dbReference type="EC" id="2.7.1.-" evidence="6"/>
<protein>
    <recommendedName>
        <fullName evidence="6">Phosphotransferase</fullName>
        <ecNumber evidence="6">2.7.1.-</ecNumber>
    </recommendedName>
</protein>
<dbReference type="GO" id="GO:0008865">
    <property type="term" value="F:fructokinase activity"/>
    <property type="evidence" value="ECO:0007669"/>
    <property type="project" value="TreeGrafter"/>
</dbReference>
<evidence type="ECO:0000313" key="9">
    <source>
        <dbReference type="EMBL" id="KAA8897425.1"/>
    </source>
</evidence>
<dbReference type="InterPro" id="IPR022673">
    <property type="entry name" value="Hexokinase_C"/>
</dbReference>
<dbReference type="GO" id="GO:0005524">
    <property type="term" value="F:ATP binding"/>
    <property type="evidence" value="ECO:0007669"/>
    <property type="project" value="UniProtKB-UniRule"/>
</dbReference>
<evidence type="ECO:0000256" key="3">
    <source>
        <dbReference type="ARBA" id="ARBA00022741"/>
    </source>
</evidence>
<dbReference type="GO" id="GO:0005829">
    <property type="term" value="C:cytosol"/>
    <property type="evidence" value="ECO:0007669"/>
    <property type="project" value="TreeGrafter"/>
</dbReference>
<reference evidence="9 10" key="1">
    <citation type="submission" date="2019-09" db="EMBL/GenBank/DDBJ databases">
        <title>Draft genome of the ectomycorrhizal ascomycete Sphaerosporella brunnea.</title>
        <authorList>
            <consortium name="DOE Joint Genome Institute"/>
            <person name="Benucci G.M."/>
            <person name="Marozzi G."/>
            <person name="Antonielli L."/>
            <person name="Sanchez S."/>
            <person name="Marco P."/>
            <person name="Wang X."/>
            <person name="Falini L.B."/>
            <person name="Barry K."/>
            <person name="Haridas S."/>
            <person name="Lipzen A."/>
            <person name="Labutti K."/>
            <person name="Grigoriev I.V."/>
            <person name="Murat C."/>
            <person name="Martin F."/>
            <person name="Albertini E."/>
            <person name="Donnini D."/>
            <person name="Bonito G."/>
        </authorList>
    </citation>
    <scope>NUCLEOTIDE SEQUENCE [LARGE SCALE GENOMIC DNA]</scope>
    <source>
        <strain evidence="9 10">Sb_GMNB300</strain>
    </source>
</reference>
<dbReference type="GO" id="GO:0004340">
    <property type="term" value="F:glucokinase activity"/>
    <property type="evidence" value="ECO:0007669"/>
    <property type="project" value="TreeGrafter"/>
</dbReference>
<dbReference type="AlphaFoldDB" id="A0A5J5ENP4"/>
<proteinExistence type="inferred from homology"/>
<dbReference type="PANTHER" id="PTHR19443:SF24">
    <property type="entry name" value="PHOSPHOTRANSFERASE"/>
    <property type="match status" value="1"/>
</dbReference>
<dbReference type="Proteomes" id="UP000326924">
    <property type="component" value="Unassembled WGS sequence"/>
</dbReference>
<dbReference type="PANTHER" id="PTHR19443">
    <property type="entry name" value="HEXOKINASE"/>
    <property type="match status" value="1"/>
</dbReference>
<evidence type="ECO:0000313" key="10">
    <source>
        <dbReference type="Proteomes" id="UP000326924"/>
    </source>
</evidence>
<dbReference type="InterPro" id="IPR022672">
    <property type="entry name" value="Hexokinase_N"/>
</dbReference>